<reference evidence="2" key="1">
    <citation type="submission" date="2020-12" db="EMBL/GenBank/DDBJ databases">
        <title>Metabolic potential, ecology and presence of endohyphal bacteria is reflected in genomic diversity of Mucoromycotina.</title>
        <authorList>
            <person name="Muszewska A."/>
            <person name="Okrasinska A."/>
            <person name="Steczkiewicz K."/>
            <person name="Drgas O."/>
            <person name="Orlowska M."/>
            <person name="Perlinska-Lenart U."/>
            <person name="Aleksandrzak-Piekarczyk T."/>
            <person name="Szatraj K."/>
            <person name="Zielenkiewicz U."/>
            <person name="Pilsyk S."/>
            <person name="Malc E."/>
            <person name="Mieczkowski P."/>
            <person name="Kruszewska J.S."/>
            <person name="Biernat P."/>
            <person name="Pawlowska J."/>
        </authorList>
    </citation>
    <scope>NUCLEOTIDE SEQUENCE</scope>
    <source>
        <strain evidence="2">WA0000067209</strain>
    </source>
</reference>
<evidence type="ECO:0000313" key="2">
    <source>
        <dbReference type="EMBL" id="KAG2174749.1"/>
    </source>
</evidence>
<evidence type="ECO:0000313" key="3">
    <source>
        <dbReference type="Proteomes" id="UP000654370"/>
    </source>
</evidence>
<accession>A0A8H7PIL8</accession>
<keyword evidence="3" id="KW-1185">Reference proteome</keyword>
<gene>
    <name evidence="2" type="ORF">INT43_005807</name>
</gene>
<feature type="region of interest" description="Disordered" evidence="1">
    <location>
        <begin position="72"/>
        <end position="99"/>
    </location>
</feature>
<dbReference type="EMBL" id="JAEPQZ010000012">
    <property type="protein sequence ID" value="KAG2174749.1"/>
    <property type="molecule type" value="Genomic_DNA"/>
</dbReference>
<evidence type="ECO:0000256" key="1">
    <source>
        <dbReference type="SAM" id="MobiDB-lite"/>
    </source>
</evidence>
<organism evidence="2 3">
    <name type="scientific">Mortierella isabellina</name>
    <name type="common">Filamentous fungus</name>
    <name type="synonym">Umbelopsis isabellina</name>
    <dbReference type="NCBI Taxonomy" id="91625"/>
    <lineage>
        <taxon>Eukaryota</taxon>
        <taxon>Fungi</taxon>
        <taxon>Fungi incertae sedis</taxon>
        <taxon>Mucoromycota</taxon>
        <taxon>Mucoromycotina</taxon>
        <taxon>Umbelopsidomycetes</taxon>
        <taxon>Umbelopsidales</taxon>
        <taxon>Umbelopsidaceae</taxon>
        <taxon>Umbelopsis</taxon>
    </lineage>
</organism>
<protein>
    <submittedName>
        <fullName evidence="2">Uncharacterized protein</fullName>
    </submittedName>
</protein>
<sequence>MPSQTRKSYLKNRIKGEFQSTATKNMDKSEYELHIIAGETQLETLQIQCAHLQKIQNENLIIPVVLDGSSKWKPGTPRRPTNRFMNGPTPSWLRGKKQS</sequence>
<dbReference type="OrthoDB" id="275715at2759"/>
<comment type="caution">
    <text evidence="2">The sequence shown here is derived from an EMBL/GenBank/DDBJ whole genome shotgun (WGS) entry which is preliminary data.</text>
</comment>
<dbReference type="Proteomes" id="UP000654370">
    <property type="component" value="Unassembled WGS sequence"/>
</dbReference>
<name>A0A8H7PIL8_MORIS</name>
<dbReference type="AlphaFoldDB" id="A0A8H7PIL8"/>
<proteinExistence type="predicted"/>